<evidence type="ECO:0000313" key="11">
    <source>
        <dbReference type="Proteomes" id="UP000318834"/>
    </source>
</evidence>
<keyword evidence="3" id="KW-0808">Transferase</keyword>
<dbReference type="Pfam" id="PF13727">
    <property type="entry name" value="CoA_binding_3"/>
    <property type="match status" value="1"/>
</dbReference>
<keyword evidence="5 9" id="KW-1133">Transmembrane helix</keyword>
<keyword evidence="2" id="KW-1003">Cell membrane</keyword>
<evidence type="ECO:0000256" key="3">
    <source>
        <dbReference type="ARBA" id="ARBA00022679"/>
    </source>
</evidence>
<sequence>MSPVVTGLLVFVVSLAAGLLLTPRVRAVGLRMGLVATPAADRWHQRPTALLGGLAIVLATLVGVGIWTAVSASEGRSGWVPVASLQAAAVVVCALFMFAVGLVDDVVKLRPHVKFILQTLAGVGLVSAGATFALTPWYVVNVVATVFWFVALTNAFNLLDNMDGVAAGVGAIAAFFLGVTFAHQGAWWHTALAWSLAGAVLAFLRYNFQPATIFMGDAGSLFIGSVLAGLVVTSPASVSGSLVSVLFVPLAIVAVPVADTALVTVTRTLAARSISQGGRDHSTHRLVALGLHERQVALLLYAFAALGGCVGLALVRLDLALGLVLGTAFFAAMSVLAAYLGRLKVGHPDAAAGSKAVTVLVTELLYKRRLAEMLLDVLLVTGAYYGAYRLKFEGGAPPAYMQAFESTVGVVIALKISAFGLLGVYRGAWRYTGLEDLYRILGAILLSSAALFAYVRLMVPVLAASNIPYIDLLLTAAFVLTSRLSFRSLEMARSLLHRKGERILIYGAGDAGELALRELFNNADLSLQPVCFLDDDRRKHGARIHGVPVVGGLESLALVVERYDVRRILIGTKKLTRDARLALQAYAACHGLELFELELGVRPVPGNGSRPDAASVGSEPTQGPALHPLVRVAANAS</sequence>
<feature type="transmembrane region" description="Helical" evidence="9">
    <location>
        <begin position="296"/>
        <end position="315"/>
    </location>
</feature>
<protein>
    <recommendedName>
        <fullName evidence="12">Glycosyl transferase</fullName>
    </recommendedName>
</protein>
<dbReference type="PANTHER" id="PTHR22926">
    <property type="entry name" value="PHOSPHO-N-ACETYLMURAMOYL-PENTAPEPTIDE-TRANSFERASE"/>
    <property type="match status" value="1"/>
</dbReference>
<comment type="cofactor">
    <cofactor evidence="7">
        <name>Mg(2+)</name>
        <dbReference type="ChEBI" id="CHEBI:18420"/>
    </cofactor>
</comment>
<feature type="transmembrane region" description="Helical" evidence="9">
    <location>
        <begin position="218"/>
        <end position="236"/>
    </location>
</feature>
<dbReference type="GO" id="GO:0016780">
    <property type="term" value="F:phosphotransferase activity, for other substituted phosphate groups"/>
    <property type="evidence" value="ECO:0007669"/>
    <property type="project" value="InterPro"/>
</dbReference>
<feature type="transmembrane region" description="Helical" evidence="9">
    <location>
        <begin position="321"/>
        <end position="340"/>
    </location>
</feature>
<keyword evidence="7" id="KW-0460">Magnesium</keyword>
<evidence type="ECO:0000256" key="8">
    <source>
        <dbReference type="SAM" id="MobiDB-lite"/>
    </source>
</evidence>
<evidence type="ECO:0008006" key="12">
    <source>
        <dbReference type="Google" id="ProtNLM"/>
    </source>
</evidence>
<evidence type="ECO:0000256" key="5">
    <source>
        <dbReference type="ARBA" id="ARBA00022989"/>
    </source>
</evidence>
<dbReference type="GO" id="GO:0005886">
    <property type="term" value="C:plasma membrane"/>
    <property type="evidence" value="ECO:0007669"/>
    <property type="project" value="UniProtKB-SubCell"/>
</dbReference>
<keyword evidence="4 9" id="KW-0812">Transmembrane</keyword>
<gene>
    <name evidence="10" type="ORF">E6H05_13475</name>
</gene>
<evidence type="ECO:0000256" key="2">
    <source>
        <dbReference type="ARBA" id="ARBA00022475"/>
    </source>
</evidence>
<dbReference type="EMBL" id="VBAP01000139">
    <property type="protein sequence ID" value="TMI70652.1"/>
    <property type="molecule type" value="Genomic_DNA"/>
</dbReference>
<keyword evidence="6 9" id="KW-0472">Membrane</keyword>
<feature type="transmembrane region" description="Helical" evidence="9">
    <location>
        <begin position="123"/>
        <end position="152"/>
    </location>
</feature>
<evidence type="ECO:0000256" key="7">
    <source>
        <dbReference type="PIRSR" id="PIRSR600715-1"/>
    </source>
</evidence>
<feature type="binding site" evidence="7">
    <location>
        <position position="217"/>
    </location>
    <ligand>
        <name>Mg(2+)</name>
        <dbReference type="ChEBI" id="CHEBI:18420"/>
    </ligand>
</feature>
<name>A0A537IHR1_9BACT</name>
<comment type="caution">
    <text evidence="10">The sequence shown here is derived from an EMBL/GenBank/DDBJ whole genome shotgun (WGS) entry which is preliminary data.</text>
</comment>
<feature type="transmembrane region" description="Helical" evidence="9">
    <location>
        <begin position="82"/>
        <end position="103"/>
    </location>
</feature>
<proteinExistence type="predicted"/>
<feature type="transmembrane region" description="Helical" evidence="9">
    <location>
        <begin position="51"/>
        <end position="70"/>
    </location>
</feature>
<comment type="subcellular location">
    <subcellularLocation>
        <location evidence="1">Cell membrane</location>
        <topology evidence="1">Multi-pass membrane protein</topology>
    </subcellularLocation>
</comment>
<feature type="region of interest" description="Disordered" evidence="8">
    <location>
        <begin position="606"/>
        <end position="628"/>
    </location>
</feature>
<dbReference type="GO" id="GO:0046872">
    <property type="term" value="F:metal ion binding"/>
    <property type="evidence" value="ECO:0007669"/>
    <property type="project" value="UniProtKB-KW"/>
</dbReference>
<dbReference type="CDD" id="cd06853">
    <property type="entry name" value="GT_WecA_like"/>
    <property type="match status" value="1"/>
</dbReference>
<feature type="transmembrane region" description="Helical" evidence="9">
    <location>
        <begin position="187"/>
        <end position="206"/>
    </location>
</feature>
<dbReference type="InterPro" id="IPR000715">
    <property type="entry name" value="Glycosyl_transferase_4"/>
</dbReference>
<dbReference type="GO" id="GO:0071555">
    <property type="term" value="P:cell wall organization"/>
    <property type="evidence" value="ECO:0007669"/>
    <property type="project" value="TreeGrafter"/>
</dbReference>
<dbReference type="GO" id="GO:0044038">
    <property type="term" value="P:cell wall macromolecule biosynthetic process"/>
    <property type="evidence" value="ECO:0007669"/>
    <property type="project" value="TreeGrafter"/>
</dbReference>
<keyword evidence="7" id="KW-0479">Metal-binding</keyword>
<feature type="binding site" evidence="7">
    <location>
        <position position="157"/>
    </location>
    <ligand>
        <name>Mg(2+)</name>
        <dbReference type="ChEBI" id="CHEBI:18420"/>
    </ligand>
</feature>
<reference evidence="10 11" key="1">
    <citation type="journal article" date="2019" name="Nat. Microbiol.">
        <title>Mediterranean grassland soil C-N compound turnover is dependent on rainfall and depth, and is mediated by genomically divergent microorganisms.</title>
        <authorList>
            <person name="Diamond S."/>
            <person name="Andeer P.F."/>
            <person name="Li Z."/>
            <person name="Crits-Christoph A."/>
            <person name="Burstein D."/>
            <person name="Anantharaman K."/>
            <person name="Lane K.R."/>
            <person name="Thomas B.C."/>
            <person name="Pan C."/>
            <person name="Northen T.R."/>
            <person name="Banfield J.F."/>
        </authorList>
    </citation>
    <scope>NUCLEOTIDE SEQUENCE [LARGE SCALE GENOMIC DNA]</scope>
    <source>
        <strain evidence="10">NP_8</strain>
    </source>
</reference>
<dbReference type="AlphaFoldDB" id="A0A537IHR1"/>
<accession>A0A537IHR1</accession>
<dbReference type="Gene3D" id="3.40.50.720">
    <property type="entry name" value="NAD(P)-binding Rossmann-like Domain"/>
    <property type="match status" value="1"/>
</dbReference>
<dbReference type="PANTHER" id="PTHR22926:SF3">
    <property type="entry name" value="UNDECAPRENYL-PHOSPHATE ALPHA-N-ACETYLGLUCOSAMINYL 1-PHOSPHATE TRANSFERASE"/>
    <property type="match status" value="1"/>
</dbReference>
<evidence type="ECO:0000256" key="9">
    <source>
        <dbReference type="SAM" id="Phobius"/>
    </source>
</evidence>
<evidence type="ECO:0000256" key="6">
    <source>
        <dbReference type="ARBA" id="ARBA00023136"/>
    </source>
</evidence>
<evidence type="ECO:0000313" key="10">
    <source>
        <dbReference type="EMBL" id="TMI70652.1"/>
    </source>
</evidence>
<organism evidence="10 11">
    <name type="scientific">Candidatus Segetimicrobium genomatis</name>
    <dbReference type="NCBI Taxonomy" id="2569760"/>
    <lineage>
        <taxon>Bacteria</taxon>
        <taxon>Bacillati</taxon>
        <taxon>Candidatus Sysuimicrobiota</taxon>
        <taxon>Candidatus Sysuimicrobiia</taxon>
        <taxon>Candidatus Sysuimicrobiales</taxon>
        <taxon>Candidatus Segetimicrobiaceae</taxon>
        <taxon>Candidatus Segetimicrobium</taxon>
    </lineage>
</organism>
<feature type="transmembrane region" description="Helical" evidence="9">
    <location>
        <begin position="437"/>
        <end position="455"/>
    </location>
</feature>
<feature type="transmembrane region" description="Helical" evidence="9">
    <location>
        <begin position="407"/>
        <end position="425"/>
    </location>
</feature>
<evidence type="ECO:0000256" key="4">
    <source>
        <dbReference type="ARBA" id="ARBA00022692"/>
    </source>
</evidence>
<evidence type="ECO:0000256" key="1">
    <source>
        <dbReference type="ARBA" id="ARBA00004651"/>
    </source>
</evidence>
<dbReference type="Proteomes" id="UP000318834">
    <property type="component" value="Unassembled WGS sequence"/>
</dbReference>
<dbReference type="InterPro" id="IPR029063">
    <property type="entry name" value="SAM-dependent_MTases_sf"/>
</dbReference>
<feature type="transmembrane region" description="Helical" evidence="9">
    <location>
        <begin position="370"/>
        <end position="387"/>
    </location>
</feature>
<dbReference type="Pfam" id="PF00953">
    <property type="entry name" value="Glycos_transf_4"/>
    <property type="match status" value="1"/>
</dbReference>
<dbReference type="GO" id="GO:0009103">
    <property type="term" value="P:lipopolysaccharide biosynthetic process"/>
    <property type="evidence" value="ECO:0007669"/>
    <property type="project" value="TreeGrafter"/>
</dbReference>
<feature type="transmembrane region" description="Helical" evidence="9">
    <location>
        <begin position="242"/>
        <end position="265"/>
    </location>
</feature>
<dbReference type="SUPFAM" id="SSF53335">
    <property type="entry name" value="S-adenosyl-L-methionine-dependent methyltransferases"/>
    <property type="match status" value="1"/>
</dbReference>
<feature type="transmembrane region" description="Helical" evidence="9">
    <location>
        <begin position="164"/>
        <end position="181"/>
    </location>
</feature>
<feature type="transmembrane region" description="Helical" evidence="9">
    <location>
        <begin position="467"/>
        <end position="486"/>
    </location>
</feature>